<dbReference type="InterPro" id="IPR049470">
    <property type="entry name" value="TRM61_C"/>
</dbReference>
<protein>
    <submittedName>
        <fullName evidence="7">tRNA (1-methyladenosine) methyltransferase</fullName>
    </submittedName>
</protein>
<dbReference type="PIRSF" id="PIRSF017269">
    <property type="entry name" value="GCD14"/>
    <property type="match status" value="1"/>
</dbReference>
<organism evidence="7 8">
    <name type="scientific">Methanomethylophilus alvi</name>
    <dbReference type="NCBI Taxonomy" id="1291540"/>
    <lineage>
        <taxon>Archaea</taxon>
        <taxon>Methanobacteriati</taxon>
        <taxon>Thermoplasmatota</taxon>
        <taxon>Thermoplasmata</taxon>
        <taxon>Methanomassiliicoccales</taxon>
        <taxon>Methanomethylophilaceae</taxon>
        <taxon>Methanomethylophilus</taxon>
    </lineage>
</organism>
<evidence type="ECO:0000313" key="8">
    <source>
        <dbReference type="Proteomes" id="UP000273278"/>
    </source>
</evidence>
<keyword evidence="3 5" id="KW-0949">S-adenosyl-L-methionine</keyword>
<feature type="binding site" evidence="5">
    <location>
        <begin position="105"/>
        <end position="108"/>
    </location>
    <ligand>
        <name>S-adenosyl-L-methionine</name>
        <dbReference type="ChEBI" id="CHEBI:59789"/>
    </ligand>
</feature>
<dbReference type="InterPro" id="IPR029063">
    <property type="entry name" value="SAM-dependent_MTases_sf"/>
</dbReference>
<feature type="binding site" evidence="5">
    <location>
        <position position="171"/>
    </location>
    <ligand>
        <name>S-adenosyl-L-methionine</name>
        <dbReference type="ChEBI" id="CHEBI:59789"/>
    </ligand>
</feature>
<keyword evidence="2 7" id="KW-0808">Transferase</keyword>
<dbReference type="EMBL" id="CP017686">
    <property type="protein sequence ID" value="AYQ54339.1"/>
    <property type="molecule type" value="Genomic_DNA"/>
</dbReference>
<feature type="binding site" evidence="5">
    <location>
        <position position="126"/>
    </location>
    <ligand>
        <name>S-adenosyl-L-methionine</name>
        <dbReference type="ChEBI" id="CHEBI:59789"/>
    </ligand>
</feature>
<dbReference type="Proteomes" id="UP000273278">
    <property type="component" value="Chromosome"/>
</dbReference>
<feature type="domain" description="tRNA (adenine(58)-N(1))-methyltransferase catalytic subunit TRM61 C-terminal" evidence="6">
    <location>
        <begin position="70"/>
        <end position="230"/>
    </location>
</feature>
<dbReference type="PANTHER" id="PTHR12133:SF1">
    <property type="entry name" value="TRNA (ADENINE(58)-N(1))-METHYLTRANSFERASE, MITOCHONDRIAL"/>
    <property type="match status" value="1"/>
</dbReference>
<keyword evidence="4" id="KW-0819">tRNA processing</keyword>
<dbReference type="RefSeq" id="WP_015504049.1">
    <property type="nucleotide sequence ID" value="NZ_CAYARO010000003.1"/>
</dbReference>
<evidence type="ECO:0000313" key="7">
    <source>
        <dbReference type="EMBL" id="AYQ54339.1"/>
    </source>
</evidence>
<dbReference type="InterPro" id="IPR014816">
    <property type="entry name" value="tRNA_MeTrfase_Gcd14"/>
</dbReference>
<dbReference type="PANTHER" id="PTHR12133">
    <property type="entry name" value="TRNA (ADENINE(58)-N(1))-METHYLTRANSFERASE"/>
    <property type="match status" value="1"/>
</dbReference>
<gene>
    <name evidence="7" type="ORF">BKD89_00695</name>
</gene>
<dbReference type="Pfam" id="PF08704">
    <property type="entry name" value="GCD14"/>
    <property type="match status" value="1"/>
</dbReference>
<evidence type="ECO:0000256" key="4">
    <source>
        <dbReference type="ARBA" id="ARBA00022694"/>
    </source>
</evidence>
<evidence type="ECO:0000259" key="6">
    <source>
        <dbReference type="Pfam" id="PF08704"/>
    </source>
</evidence>
<evidence type="ECO:0000256" key="3">
    <source>
        <dbReference type="ARBA" id="ARBA00022691"/>
    </source>
</evidence>
<dbReference type="CDD" id="cd02440">
    <property type="entry name" value="AdoMet_MTases"/>
    <property type="match status" value="1"/>
</dbReference>
<dbReference type="GO" id="GO:0031515">
    <property type="term" value="C:tRNA (m1A) methyltransferase complex"/>
    <property type="evidence" value="ECO:0007669"/>
    <property type="project" value="InterPro"/>
</dbReference>
<evidence type="ECO:0000256" key="1">
    <source>
        <dbReference type="ARBA" id="ARBA00022603"/>
    </source>
</evidence>
<sequence length="255" mass="28211">MAFNEGEFLYLQGEDGKRSWFRLQFGMIKMGGLGVIDGKRFEGLDDGDVVEIVGRRFNVFRPGVVELMESLDRGAQIITPKDACAILMECDIKAGDRVIEVGAGSGGLTTALLHTVAPTGHVHTVEFKEQNAEKALKNVKRTGLDQYWSYQIGDARSVDIDFDDADVITTDMPDVENALDNLVPHLRNGGRICTYVPNANQLELAVNALRGRGFTDVRSMEIMRRGMEVHNGGTRPSFEMLGHTGYLTFARKRSV</sequence>
<evidence type="ECO:0000256" key="2">
    <source>
        <dbReference type="ARBA" id="ARBA00022679"/>
    </source>
</evidence>
<dbReference type="OMA" id="RPDHRMI"/>
<reference evidence="7 8" key="1">
    <citation type="submission" date="2016-10" db="EMBL/GenBank/DDBJ databases">
        <title>Complete genome of the TMA-utilizing, human hosted archaeon Methanomethylophilus alvus Gen. nov, sp. nov., strain Mx-05, derived from a pure culture.</title>
        <authorList>
            <person name="Brugere J.-F."/>
            <person name="Ben Hania W."/>
            <person name="Chaudhary P.P."/>
            <person name="Gaci N."/>
            <person name="Borrel G."/>
            <person name="Cao Van Tuat L."/>
            <person name="Fardeau M.-L."/>
            <person name="Harris H.M.B."/>
            <person name="O'Toole P.W."/>
            <person name="Ollivier B."/>
        </authorList>
    </citation>
    <scope>NUCLEOTIDE SEQUENCE [LARGE SCALE GENOMIC DNA]</scope>
    <source>
        <strain evidence="7 8">Mx-05</strain>
    </source>
</reference>
<dbReference type="SUPFAM" id="SSF53335">
    <property type="entry name" value="S-adenosyl-L-methionine-dependent methyltransferases"/>
    <property type="match status" value="1"/>
</dbReference>
<dbReference type="Gene3D" id="3.40.50.150">
    <property type="entry name" value="Vaccinia Virus protein VP39"/>
    <property type="match status" value="1"/>
</dbReference>
<keyword evidence="1 7" id="KW-0489">Methyltransferase</keyword>
<dbReference type="AlphaFoldDB" id="A0A3G3IF28"/>
<proteinExistence type="predicted"/>
<dbReference type="GO" id="GO:0160107">
    <property type="term" value="F:tRNA (adenine(58)-N1)-methyltransferase activity"/>
    <property type="evidence" value="ECO:0007669"/>
    <property type="project" value="InterPro"/>
</dbReference>
<dbReference type="GeneID" id="41320942"/>
<evidence type="ECO:0000256" key="5">
    <source>
        <dbReference type="PIRSR" id="PIRSR017269-1"/>
    </source>
</evidence>
<accession>A0A3G3IF28</accession>
<dbReference type="PROSITE" id="PS51620">
    <property type="entry name" value="SAM_TRM61"/>
    <property type="match status" value="1"/>
</dbReference>
<dbReference type="GO" id="GO:0030488">
    <property type="term" value="P:tRNA methylation"/>
    <property type="evidence" value="ECO:0007669"/>
    <property type="project" value="InterPro"/>
</dbReference>
<name>A0A3G3IF28_9ARCH</name>